<feature type="region of interest" description="Disordered" evidence="1">
    <location>
        <begin position="68"/>
        <end position="90"/>
    </location>
</feature>
<gene>
    <name evidence="2" type="ORF">PV04_07140</name>
</gene>
<dbReference type="HOGENOM" id="CLU_1864881_0_0_1"/>
<evidence type="ECO:0000256" key="1">
    <source>
        <dbReference type="SAM" id="MobiDB-lite"/>
    </source>
</evidence>
<reference evidence="2 3" key="1">
    <citation type="submission" date="2015-01" db="EMBL/GenBank/DDBJ databases">
        <title>The Genome Sequence of Capronia semiimmersa CBS27337.</title>
        <authorList>
            <consortium name="The Broad Institute Genomics Platform"/>
            <person name="Cuomo C."/>
            <person name="de Hoog S."/>
            <person name="Gorbushina A."/>
            <person name="Stielow B."/>
            <person name="Teixiera M."/>
            <person name="Abouelleil A."/>
            <person name="Chapman S.B."/>
            <person name="Priest M."/>
            <person name="Young S.K."/>
            <person name="Wortman J."/>
            <person name="Nusbaum C."/>
            <person name="Birren B."/>
        </authorList>
    </citation>
    <scope>NUCLEOTIDE SEQUENCE [LARGE SCALE GENOMIC DNA]</scope>
    <source>
        <strain evidence="2 3">CBS 27337</strain>
    </source>
</reference>
<protein>
    <submittedName>
        <fullName evidence="2">Uncharacterized protein</fullName>
    </submittedName>
</protein>
<proteinExistence type="predicted"/>
<dbReference type="EMBL" id="KN846960">
    <property type="protein sequence ID" value="KIW64834.1"/>
    <property type="molecule type" value="Genomic_DNA"/>
</dbReference>
<dbReference type="Proteomes" id="UP000054266">
    <property type="component" value="Unassembled WGS sequence"/>
</dbReference>
<organism evidence="2 3">
    <name type="scientific">Phialophora macrospora</name>
    <dbReference type="NCBI Taxonomy" id="1851006"/>
    <lineage>
        <taxon>Eukaryota</taxon>
        <taxon>Fungi</taxon>
        <taxon>Dikarya</taxon>
        <taxon>Ascomycota</taxon>
        <taxon>Pezizomycotina</taxon>
        <taxon>Eurotiomycetes</taxon>
        <taxon>Chaetothyriomycetidae</taxon>
        <taxon>Chaetothyriales</taxon>
        <taxon>Herpotrichiellaceae</taxon>
        <taxon>Phialophora</taxon>
    </lineage>
</organism>
<sequence length="137" mass="15582">MPSKVPIIYLFKPPSDKRYGNPQWIGEKVTQFSIRLNASQKAFGLESSKNLVTSPPLRSAFNDIEIQLREPGTDEESKVSSNDRSHSTDSALPNVNCHRWLNSIVIFASERIPFSKNMVTDFLKSRQNLEGLRMMLL</sequence>
<dbReference type="AlphaFoldDB" id="A0A0D2FY51"/>
<keyword evidence="3" id="KW-1185">Reference proteome</keyword>
<evidence type="ECO:0000313" key="3">
    <source>
        <dbReference type="Proteomes" id="UP000054266"/>
    </source>
</evidence>
<feature type="compositionally biased region" description="Basic and acidic residues" evidence="1">
    <location>
        <begin position="68"/>
        <end position="87"/>
    </location>
</feature>
<name>A0A0D2FY51_9EURO</name>
<evidence type="ECO:0000313" key="2">
    <source>
        <dbReference type="EMBL" id="KIW64834.1"/>
    </source>
</evidence>
<accession>A0A0D2FY51</accession>